<dbReference type="Proteomes" id="UP000886595">
    <property type="component" value="Unassembled WGS sequence"/>
</dbReference>
<dbReference type="AlphaFoldDB" id="A0A8X7RWL9"/>
<reference evidence="1 2" key="1">
    <citation type="submission" date="2020-02" db="EMBL/GenBank/DDBJ databases">
        <authorList>
            <person name="Ma Q."/>
            <person name="Huang Y."/>
            <person name="Song X."/>
            <person name="Pei D."/>
        </authorList>
    </citation>
    <scope>NUCLEOTIDE SEQUENCE [LARGE SCALE GENOMIC DNA]</scope>
    <source>
        <strain evidence="1">Sxm20200214</strain>
        <tissue evidence="1">Leaf</tissue>
    </source>
</reference>
<accession>A0A8X7RWL9</accession>
<name>A0A8X7RWL9_BRACI</name>
<evidence type="ECO:0000313" key="2">
    <source>
        <dbReference type="Proteomes" id="UP000886595"/>
    </source>
</evidence>
<evidence type="ECO:0000313" key="1">
    <source>
        <dbReference type="EMBL" id="KAG2295451.1"/>
    </source>
</evidence>
<sequence>MGIAWCGSRWRTDVCQLQPSTDWDSTINQLQSLARLQSLGGNKDLRRLTILAFQATTYWLWNEETQDSINKLSVLQIR</sequence>
<protein>
    <submittedName>
        <fullName evidence="1">Uncharacterized protein</fullName>
    </submittedName>
</protein>
<comment type="caution">
    <text evidence="1">The sequence shown here is derived from an EMBL/GenBank/DDBJ whole genome shotgun (WGS) entry which is preliminary data.</text>
</comment>
<keyword evidence="2" id="KW-1185">Reference proteome</keyword>
<proteinExistence type="predicted"/>
<gene>
    <name evidence="1" type="ORF">Bca52824_042120</name>
</gene>
<organism evidence="1 2">
    <name type="scientific">Brassica carinata</name>
    <name type="common">Ethiopian mustard</name>
    <name type="synonym">Abyssinian cabbage</name>
    <dbReference type="NCBI Taxonomy" id="52824"/>
    <lineage>
        <taxon>Eukaryota</taxon>
        <taxon>Viridiplantae</taxon>
        <taxon>Streptophyta</taxon>
        <taxon>Embryophyta</taxon>
        <taxon>Tracheophyta</taxon>
        <taxon>Spermatophyta</taxon>
        <taxon>Magnoliopsida</taxon>
        <taxon>eudicotyledons</taxon>
        <taxon>Gunneridae</taxon>
        <taxon>Pentapetalae</taxon>
        <taxon>rosids</taxon>
        <taxon>malvids</taxon>
        <taxon>Brassicales</taxon>
        <taxon>Brassicaceae</taxon>
        <taxon>Brassiceae</taxon>
        <taxon>Brassica</taxon>
    </lineage>
</organism>
<dbReference type="EMBL" id="JAAMPC010000009">
    <property type="protein sequence ID" value="KAG2295451.1"/>
    <property type="molecule type" value="Genomic_DNA"/>
</dbReference>